<feature type="compositionally biased region" description="Low complexity" evidence="1">
    <location>
        <begin position="59"/>
        <end position="73"/>
    </location>
</feature>
<keyword evidence="2" id="KW-0732">Signal</keyword>
<evidence type="ECO:0000256" key="2">
    <source>
        <dbReference type="SAM" id="SignalP"/>
    </source>
</evidence>
<evidence type="ECO:0000256" key="1">
    <source>
        <dbReference type="SAM" id="MobiDB-lite"/>
    </source>
</evidence>
<dbReference type="EMBL" id="CP011125">
    <property type="protein sequence ID" value="AKF09329.1"/>
    <property type="molecule type" value="Genomic_DNA"/>
</dbReference>
<proteinExistence type="predicted"/>
<protein>
    <recommendedName>
        <fullName evidence="5">Glycosyl hydrolase</fullName>
    </recommendedName>
</protein>
<dbReference type="InterPro" id="IPR008928">
    <property type="entry name" value="6-hairpin_glycosidase_sf"/>
</dbReference>
<reference evidence="3 4" key="1">
    <citation type="submission" date="2015-03" db="EMBL/GenBank/DDBJ databases">
        <title>Genome assembly of Sandaracinus amylolyticus DSM 53668.</title>
        <authorList>
            <person name="Sharma G."/>
            <person name="Subramanian S."/>
        </authorList>
    </citation>
    <scope>NUCLEOTIDE SEQUENCE [LARGE SCALE GENOMIC DNA]</scope>
    <source>
        <strain evidence="3 4">DSM 53668</strain>
    </source>
</reference>
<dbReference type="GO" id="GO:0005975">
    <property type="term" value="P:carbohydrate metabolic process"/>
    <property type="evidence" value="ECO:0007669"/>
    <property type="project" value="InterPro"/>
</dbReference>
<feature type="chain" id="PRO_5002509845" description="Glycosyl hydrolase" evidence="2">
    <location>
        <begin position="25"/>
        <end position="427"/>
    </location>
</feature>
<keyword evidence="4" id="KW-1185">Reference proteome</keyword>
<accession>A0A0F6SGV0</accession>
<feature type="region of interest" description="Disordered" evidence="1">
    <location>
        <begin position="59"/>
        <end position="81"/>
    </location>
</feature>
<dbReference type="STRING" id="927083.DB32_006478"/>
<dbReference type="SUPFAM" id="SSF48208">
    <property type="entry name" value="Six-hairpin glycosidases"/>
    <property type="match status" value="1"/>
</dbReference>
<dbReference type="AlphaFoldDB" id="A0A0F6SGV0"/>
<name>A0A0F6SGV0_9BACT</name>
<dbReference type="KEGG" id="samy:DB32_006478"/>
<sequence>MLARMSFARSCAIALVLAGCAENAAGGSDAGSPEVDAARSDAGPDALDAAIADATIADATTPIDGDPGPVDAGPPRPDADVSGLRTVAEWQALFDGVAERDHAAALQLSTSGNGWRYYDLAYSIDGLTAMFRATGERRYLDRVLEHVENVIEDARESSSLPMSQFRDEFLGWPAWDHPRDSTIMGGEYPLFESYLFRYVARMLRAMRDDPSVFASTEYRVRYDRILAFTREHIFEKWMARGANSHVYRNRTHMASHWAYIALELAALTDDATERARYRAVVAAIDRDLPNSTSSLRGQLRSHPRAPGAYNWSDRWGEESPAQDVAHGNNVLAYLVEAHDDGSEWTDDDMGAMVTLMLDVLWERSTTGAAYPELVDGTGSGDGWFNDGFCKLGRYDVRVQRRLETHDVGRNWQLYGNGALNARLLGVR</sequence>
<gene>
    <name evidence="3" type="ORF">DB32_006478</name>
</gene>
<evidence type="ECO:0000313" key="3">
    <source>
        <dbReference type="EMBL" id="AKF09329.1"/>
    </source>
</evidence>
<feature type="signal peptide" evidence="2">
    <location>
        <begin position="1"/>
        <end position="24"/>
    </location>
</feature>
<dbReference type="Proteomes" id="UP000034883">
    <property type="component" value="Chromosome"/>
</dbReference>
<evidence type="ECO:0000313" key="4">
    <source>
        <dbReference type="Proteomes" id="UP000034883"/>
    </source>
</evidence>
<evidence type="ECO:0008006" key="5">
    <source>
        <dbReference type="Google" id="ProtNLM"/>
    </source>
</evidence>
<organism evidence="3 4">
    <name type="scientific">Sandaracinus amylolyticus</name>
    <dbReference type="NCBI Taxonomy" id="927083"/>
    <lineage>
        <taxon>Bacteria</taxon>
        <taxon>Pseudomonadati</taxon>
        <taxon>Myxococcota</taxon>
        <taxon>Polyangia</taxon>
        <taxon>Polyangiales</taxon>
        <taxon>Sandaracinaceae</taxon>
        <taxon>Sandaracinus</taxon>
    </lineage>
</organism>
<dbReference type="PROSITE" id="PS51257">
    <property type="entry name" value="PROKAR_LIPOPROTEIN"/>
    <property type="match status" value="1"/>
</dbReference>